<feature type="domain" description="Formyl transferase N-terminal" evidence="5">
    <location>
        <begin position="16"/>
        <end position="188"/>
    </location>
</feature>
<keyword evidence="7" id="KW-1185">Reference proteome</keyword>
<dbReference type="InterPro" id="IPR002376">
    <property type="entry name" value="Formyl_transf_N"/>
</dbReference>
<evidence type="ECO:0000256" key="1">
    <source>
        <dbReference type="ARBA" id="ARBA00005054"/>
    </source>
</evidence>
<dbReference type="GO" id="GO:0004644">
    <property type="term" value="F:phosphoribosylglycinamide formyltransferase activity"/>
    <property type="evidence" value="ECO:0007669"/>
    <property type="project" value="UniProtKB-EC"/>
</dbReference>
<dbReference type="PANTHER" id="PTHR43369:SF2">
    <property type="entry name" value="PHOSPHORIBOSYLGLYCINAMIDE FORMYLTRANSFERASE"/>
    <property type="match status" value="1"/>
</dbReference>
<dbReference type="AlphaFoldDB" id="W4LG72"/>
<dbReference type="HOGENOM" id="CLU_038395_1_3_7"/>
<comment type="pathway">
    <text evidence="1">Purine metabolism; IMP biosynthesis via de novo pathway; N(2)-formyl-N(1)-(5-phospho-D-ribosyl)glycinamide from N(1)-(5-phospho-D-ribosyl)glycinamide (10-formyl THF route): step 1/1.</text>
</comment>
<dbReference type="EC" id="2.1.2.2" evidence="2"/>
<dbReference type="GO" id="GO:0006189">
    <property type="term" value="P:'de novo' IMP biosynthetic process"/>
    <property type="evidence" value="ECO:0007669"/>
    <property type="project" value="TreeGrafter"/>
</dbReference>
<evidence type="ECO:0000259" key="5">
    <source>
        <dbReference type="Pfam" id="PF00551"/>
    </source>
</evidence>
<comment type="caution">
    <text evidence="6">The sequence shown here is derived from an EMBL/GenBank/DDBJ whole genome shotgun (WGS) entry which is preliminary data.</text>
</comment>
<name>W4LG72_ENTF1</name>
<dbReference type="GO" id="GO:0005737">
    <property type="term" value="C:cytoplasm"/>
    <property type="evidence" value="ECO:0007669"/>
    <property type="project" value="TreeGrafter"/>
</dbReference>
<organism evidence="6 7">
    <name type="scientific">Entotheonella factor</name>
    <dbReference type="NCBI Taxonomy" id="1429438"/>
    <lineage>
        <taxon>Bacteria</taxon>
        <taxon>Pseudomonadati</taxon>
        <taxon>Nitrospinota/Tectimicrobiota group</taxon>
        <taxon>Candidatus Tectimicrobiota</taxon>
        <taxon>Candidatus Entotheonellia</taxon>
        <taxon>Candidatus Entotheonellales</taxon>
        <taxon>Candidatus Entotheonellaceae</taxon>
        <taxon>Candidatus Entotheonella</taxon>
    </lineage>
</organism>
<evidence type="ECO:0000313" key="7">
    <source>
        <dbReference type="Proteomes" id="UP000019141"/>
    </source>
</evidence>
<evidence type="ECO:0000313" key="6">
    <source>
        <dbReference type="EMBL" id="ETW96720.1"/>
    </source>
</evidence>
<evidence type="ECO:0000256" key="3">
    <source>
        <dbReference type="ARBA" id="ARBA00022679"/>
    </source>
</evidence>
<dbReference type="Proteomes" id="UP000019141">
    <property type="component" value="Unassembled WGS sequence"/>
</dbReference>
<protein>
    <recommendedName>
        <fullName evidence="2">phosphoribosylglycinamide formyltransferase 1</fullName>
        <ecNumber evidence="2">2.1.2.2</ecNumber>
    </recommendedName>
</protein>
<reference evidence="6 7" key="1">
    <citation type="journal article" date="2014" name="Nature">
        <title>An environmental bacterial taxon with a large and distinct metabolic repertoire.</title>
        <authorList>
            <person name="Wilson M.C."/>
            <person name="Mori T."/>
            <person name="Ruckert C."/>
            <person name="Uria A.R."/>
            <person name="Helf M.J."/>
            <person name="Takada K."/>
            <person name="Gernert C."/>
            <person name="Steffens U.A."/>
            <person name="Heycke N."/>
            <person name="Schmitt S."/>
            <person name="Rinke C."/>
            <person name="Helfrich E.J."/>
            <person name="Brachmann A.O."/>
            <person name="Gurgui C."/>
            <person name="Wakimoto T."/>
            <person name="Kracht M."/>
            <person name="Crusemann M."/>
            <person name="Hentschel U."/>
            <person name="Abe I."/>
            <person name="Matsunaga S."/>
            <person name="Kalinowski J."/>
            <person name="Takeyama H."/>
            <person name="Piel J."/>
        </authorList>
    </citation>
    <scope>NUCLEOTIDE SEQUENCE [LARGE SCALE GENOMIC DNA]</scope>
    <source>
        <strain evidence="7">TSY1</strain>
    </source>
</reference>
<dbReference type="Pfam" id="PF00551">
    <property type="entry name" value="Formyl_trans_N"/>
    <property type="match status" value="1"/>
</dbReference>
<evidence type="ECO:0000256" key="2">
    <source>
        <dbReference type="ARBA" id="ARBA00012254"/>
    </source>
</evidence>
<keyword evidence="4" id="KW-0658">Purine biosynthesis</keyword>
<keyword evidence="3" id="KW-0808">Transferase</keyword>
<accession>W4LG72</accession>
<dbReference type="SUPFAM" id="SSF53328">
    <property type="entry name" value="Formyltransferase"/>
    <property type="match status" value="1"/>
</dbReference>
<dbReference type="Gene3D" id="3.40.50.170">
    <property type="entry name" value="Formyl transferase, N-terminal domain"/>
    <property type="match status" value="1"/>
</dbReference>
<dbReference type="PANTHER" id="PTHR43369">
    <property type="entry name" value="PHOSPHORIBOSYLGLYCINAMIDE FORMYLTRANSFERASE"/>
    <property type="match status" value="1"/>
</dbReference>
<gene>
    <name evidence="6" type="ORF">ETSY1_25420</name>
</gene>
<evidence type="ECO:0000256" key="4">
    <source>
        <dbReference type="ARBA" id="ARBA00022755"/>
    </source>
</evidence>
<sequence>MAIQPRLIIFASGTKTGGGSGFHELVRQSRTGVLQAEIAAVVSNHTHGGVHAIANAYGVPFVHFPSPWTAAACRDIVAACQAEWVALSGWLKPIRGLDARHTFNIHPGPLPQFGGKGMYGRHLHEAVIHAFRRGELTTTAVTMHFVTDFDTAGDYDDGPVFFRYPILIDPNDTPESLGARVNSYEHAWQGFITNLVIHRQITWDGRHPESLTRPAWYPFT</sequence>
<proteinExistence type="predicted"/>
<dbReference type="InterPro" id="IPR036477">
    <property type="entry name" value="Formyl_transf_N_sf"/>
</dbReference>
<dbReference type="EMBL" id="AZHW01000753">
    <property type="protein sequence ID" value="ETW96720.1"/>
    <property type="molecule type" value="Genomic_DNA"/>
</dbReference>